<keyword evidence="6" id="KW-1185">Reference proteome</keyword>
<feature type="domain" description="GGDEF" evidence="4">
    <location>
        <begin position="423"/>
        <end position="569"/>
    </location>
</feature>
<keyword evidence="1" id="KW-0472">Membrane</keyword>
<reference evidence="5 6" key="1">
    <citation type="submission" date="2019-02" db="EMBL/GenBank/DDBJ databases">
        <title>Deep-cultivation of Planctomycetes and their phenomic and genomic characterization uncovers novel biology.</title>
        <authorList>
            <person name="Wiegand S."/>
            <person name="Jogler M."/>
            <person name="Boedeker C."/>
            <person name="Pinto D."/>
            <person name="Vollmers J."/>
            <person name="Rivas-Marin E."/>
            <person name="Kohn T."/>
            <person name="Peeters S.H."/>
            <person name="Heuer A."/>
            <person name="Rast P."/>
            <person name="Oberbeckmann S."/>
            <person name="Bunk B."/>
            <person name="Jeske O."/>
            <person name="Meyerdierks A."/>
            <person name="Storesund J.E."/>
            <person name="Kallscheuer N."/>
            <person name="Luecker S."/>
            <person name="Lage O.M."/>
            <person name="Pohl T."/>
            <person name="Merkel B.J."/>
            <person name="Hornburger P."/>
            <person name="Mueller R.-W."/>
            <person name="Bruemmer F."/>
            <person name="Labrenz M."/>
            <person name="Spormann A.M."/>
            <person name="Op den Camp H."/>
            <person name="Overmann J."/>
            <person name="Amann R."/>
            <person name="Jetten M.S.M."/>
            <person name="Mascher T."/>
            <person name="Medema M.H."/>
            <person name="Devos D.P."/>
            <person name="Kaster A.-K."/>
            <person name="Ovreas L."/>
            <person name="Rohde M."/>
            <person name="Galperin M.Y."/>
            <person name="Jogler C."/>
        </authorList>
    </citation>
    <scope>NUCLEOTIDE SEQUENCE [LARGE SCALE GENOMIC DNA]</scope>
    <source>
        <strain evidence="5 6">Poly30</strain>
    </source>
</reference>
<dbReference type="Gene3D" id="3.30.450.20">
    <property type="entry name" value="PAS domain"/>
    <property type="match status" value="1"/>
</dbReference>
<dbReference type="InterPro" id="IPR043128">
    <property type="entry name" value="Rev_trsase/Diguanyl_cyclase"/>
</dbReference>
<dbReference type="EC" id="3.1.4.52" evidence="5"/>
<proteinExistence type="predicted"/>
<keyword evidence="1" id="KW-0812">Transmembrane</keyword>
<evidence type="ECO:0000259" key="2">
    <source>
        <dbReference type="PROSITE" id="PS50113"/>
    </source>
</evidence>
<dbReference type="EMBL" id="CP036434">
    <property type="protein sequence ID" value="QDV05709.1"/>
    <property type="molecule type" value="Genomic_DNA"/>
</dbReference>
<accession>A0A518ENP2</accession>
<evidence type="ECO:0000256" key="1">
    <source>
        <dbReference type="SAM" id="Phobius"/>
    </source>
</evidence>
<dbReference type="InterPro" id="IPR035965">
    <property type="entry name" value="PAS-like_dom_sf"/>
</dbReference>
<dbReference type="RefSeq" id="WP_145195240.1">
    <property type="nucleotide sequence ID" value="NZ_CP036434.1"/>
</dbReference>
<dbReference type="Pfam" id="PF00990">
    <property type="entry name" value="GGDEF"/>
    <property type="match status" value="1"/>
</dbReference>
<dbReference type="AlphaFoldDB" id="A0A518ENP2"/>
<dbReference type="InterPro" id="IPR035919">
    <property type="entry name" value="EAL_sf"/>
</dbReference>
<dbReference type="InterPro" id="IPR000160">
    <property type="entry name" value="GGDEF_dom"/>
</dbReference>
<dbReference type="PANTHER" id="PTHR44757">
    <property type="entry name" value="DIGUANYLATE CYCLASE DGCP"/>
    <property type="match status" value="1"/>
</dbReference>
<dbReference type="Pfam" id="PF00563">
    <property type="entry name" value="EAL"/>
    <property type="match status" value="1"/>
</dbReference>
<dbReference type="NCBIfam" id="TIGR00254">
    <property type="entry name" value="GGDEF"/>
    <property type="match status" value="1"/>
</dbReference>
<organism evidence="5 6">
    <name type="scientific">Saltatorellus ferox</name>
    <dbReference type="NCBI Taxonomy" id="2528018"/>
    <lineage>
        <taxon>Bacteria</taxon>
        <taxon>Pseudomonadati</taxon>
        <taxon>Planctomycetota</taxon>
        <taxon>Planctomycetia</taxon>
        <taxon>Planctomycetia incertae sedis</taxon>
        <taxon>Saltatorellus</taxon>
    </lineage>
</organism>
<dbReference type="InterPro" id="IPR000700">
    <property type="entry name" value="PAS-assoc_C"/>
</dbReference>
<evidence type="ECO:0000313" key="6">
    <source>
        <dbReference type="Proteomes" id="UP000320390"/>
    </source>
</evidence>
<dbReference type="Gene3D" id="3.30.70.270">
    <property type="match status" value="1"/>
</dbReference>
<dbReference type="InterPro" id="IPR001633">
    <property type="entry name" value="EAL_dom"/>
</dbReference>
<dbReference type="SMART" id="SM00052">
    <property type="entry name" value="EAL"/>
    <property type="match status" value="1"/>
</dbReference>
<dbReference type="PROSITE" id="PS50883">
    <property type="entry name" value="EAL"/>
    <property type="match status" value="1"/>
</dbReference>
<dbReference type="PROSITE" id="PS50113">
    <property type="entry name" value="PAC"/>
    <property type="match status" value="1"/>
</dbReference>
<feature type="transmembrane region" description="Helical" evidence="1">
    <location>
        <begin position="24"/>
        <end position="45"/>
    </location>
</feature>
<feature type="domain" description="PAC" evidence="2">
    <location>
        <begin position="343"/>
        <end position="394"/>
    </location>
</feature>
<dbReference type="SUPFAM" id="SSF55073">
    <property type="entry name" value="Nucleotide cyclase"/>
    <property type="match status" value="1"/>
</dbReference>
<name>A0A518ENP2_9BACT</name>
<sequence length="844" mass="91696">MTDSAPASPQGSSPTAARRKPRNWPLWVALTVVAAAASGLIMVAVSLRDHADQRRNVMVELTALEVAATAQHTVVWRAMTQLMADERMDFIRIRGEEQQKRQGIYARLEALKELEADCATWDSRLGNEAAPELLAQLEEGTHRFLSGIQGAMGMMNLSSDRMRARLKYWDMNFGEFEAALEALRARDGEVATAAASVANRVTMAAALITLFASMLLVLGLGRVRARRTIELQKERLDAVAASESRFRELVQNSSDLIVVLEPGGSVRYATPSAGILSDAVSTASCNGAVERERSAEEALRAATAIERAIQSGAHDEAIEAAESLECSIDSLIGLSVEELLAQENTELTLRGADGSARVFDVRATDLTAHQDIQGIVLNARDITDAKRLEEELRHQALHDPLTGLPNRRRFAQRFDEETPEERESAAVLFIDLDGFKLVNDSYGHGVGDQLLIHTAARIGTCLGERDLLARQGGDEFIVLCSGLEGSEDGGQNRGADIARRIQAALAPPFELGKGIGHDSDDRVEVFISASMGVVTDLVGIDAEQAAQRADIAMYRAKAAGKAQAIVFSEEMLEGAPERLALETDFRHALERDEFTVVYQPKVGLKSGVTESLEALVRWIHPTRGFVGPDLFIPFAEESGLVMELGRVILEKACMDAVRWQQHNVVVAVNLSPIQFRNPNLVDEVRNALEMSGLDPKFLELEITESAVLGDVENTIRVMNELKTLGIRLAIDDFGTGYSNLAHLKHFNVDVLKIDQAFVRGGNGGPLDHLSDGAIVEAVIGMAKAFKLHVVAEGVESINHADELRTLGADLGQGFYFSRPVSGEGIDEFLAAEFSSGVRQPATAV</sequence>
<dbReference type="InterPro" id="IPR052155">
    <property type="entry name" value="Biofilm_reg_signaling"/>
</dbReference>
<feature type="domain" description="EAL" evidence="3">
    <location>
        <begin position="578"/>
        <end position="833"/>
    </location>
</feature>
<dbReference type="InterPro" id="IPR029787">
    <property type="entry name" value="Nucleotide_cyclase"/>
</dbReference>
<keyword evidence="1" id="KW-1133">Transmembrane helix</keyword>
<keyword evidence="5" id="KW-0378">Hydrolase</keyword>
<gene>
    <name evidence="5" type="primary">gmr_2</name>
    <name evidence="5" type="ORF">Poly30_12100</name>
</gene>
<protein>
    <submittedName>
        <fullName evidence="5">Cyclic di-GMP phosphodiesterase Gmr</fullName>
        <ecNumber evidence="5">3.1.4.52</ecNumber>
    </submittedName>
</protein>
<dbReference type="CDD" id="cd01949">
    <property type="entry name" value="GGDEF"/>
    <property type="match status" value="1"/>
</dbReference>
<feature type="transmembrane region" description="Helical" evidence="1">
    <location>
        <begin position="201"/>
        <end position="221"/>
    </location>
</feature>
<dbReference type="SUPFAM" id="SSF141868">
    <property type="entry name" value="EAL domain-like"/>
    <property type="match status" value="1"/>
</dbReference>
<evidence type="ECO:0000313" key="5">
    <source>
        <dbReference type="EMBL" id="QDV05709.1"/>
    </source>
</evidence>
<dbReference type="CDD" id="cd01948">
    <property type="entry name" value="EAL"/>
    <property type="match status" value="1"/>
</dbReference>
<dbReference type="SUPFAM" id="SSF55785">
    <property type="entry name" value="PYP-like sensor domain (PAS domain)"/>
    <property type="match status" value="1"/>
</dbReference>
<dbReference type="OrthoDB" id="9762141at2"/>
<evidence type="ECO:0000259" key="3">
    <source>
        <dbReference type="PROSITE" id="PS50883"/>
    </source>
</evidence>
<dbReference type="Gene3D" id="3.20.20.450">
    <property type="entry name" value="EAL domain"/>
    <property type="match status" value="1"/>
</dbReference>
<dbReference type="GO" id="GO:0071111">
    <property type="term" value="F:cyclic-guanylate-specific phosphodiesterase activity"/>
    <property type="evidence" value="ECO:0007669"/>
    <property type="project" value="UniProtKB-EC"/>
</dbReference>
<dbReference type="Proteomes" id="UP000320390">
    <property type="component" value="Chromosome"/>
</dbReference>
<evidence type="ECO:0000259" key="4">
    <source>
        <dbReference type="PROSITE" id="PS50887"/>
    </source>
</evidence>
<dbReference type="PANTHER" id="PTHR44757:SF2">
    <property type="entry name" value="BIOFILM ARCHITECTURE MAINTENANCE PROTEIN MBAA"/>
    <property type="match status" value="1"/>
</dbReference>
<dbReference type="SMART" id="SM00267">
    <property type="entry name" value="GGDEF"/>
    <property type="match status" value="1"/>
</dbReference>
<dbReference type="PROSITE" id="PS50887">
    <property type="entry name" value="GGDEF"/>
    <property type="match status" value="1"/>
</dbReference>